<organism evidence="2">
    <name type="scientific">Siphoviridae sp. ct1NJ1</name>
    <dbReference type="NCBI Taxonomy" id="2827557"/>
    <lineage>
        <taxon>Viruses</taxon>
        <taxon>Duplodnaviria</taxon>
        <taxon>Heunggongvirae</taxon>
        <taxon>Uroviricota</taxon>
        <taxon>Caudoviricetes</taxon>
    </lineage>
</organism>
<proteinExistence type="predicted"/>
<sequence>MDSEKLYGYKLLKDAYYGTGLFSVGRGLVRHPRESTQNYAFRKKLAYYLNYTGPIVNASVDPIFRDTIKREYKDTEKFKVFLEDVDRKGTSLQEYIRQQATLAKLYGVMYIIVNNVVEFGESVADNVKNRALPYLTAVEPHHITDWQFDEKGILIKFAYKDVIYDADRKKQTRYYIWTPTNWQVLDENGNQIKGGTHNIGRIPVVQWFGRSSKKTDILPPAEFLSIAQTNYHVYHLCSLLTQILNNQTFSVLTMPADGSTPDVTLGTNNMLLYPQESSHAPAFIAPDKGPAEVLMAQIDRLIKEMYRMSGIDSVVGVEQSKSGVAKQWDFERTNQRLADFSVQCEEAEKDIIGLYELWAKETVSYEVEYPRDFQINDVTESLSQAQQALDLGFRSDTFSAEVSKKVLEAYMPNIEPDTYDDIVSEIEEGFDEAERDRDLTKQQFEPTVNDKGDVNAEGQNAEQPGE</sequence>
<evidence type="ECO:0000313" key="2">
    <source>
        <dbReference type="EMBL" id="DAE91837.1"/>
    </source>
</evidence>
<name>A0A8S5RRG1_9CAUD</name>
<accession>A0A8S5RRG1</accession>
<reference evidence="2" key="1">
    <citation type="journal article" date="2021" name="Proc. Natl. Acad. Sci. U.S.A.">
        <title>A Catalog of Tens of Thousands of Viruses from Human Metagenomes Reveals Hidden Associations with Chronic Diseases.</title>
        <authorList>
            <person name="Tisza M.J."/>
            <person name="Buck C.B."/>
        </authorList>
    </citation>
    <scope>NUCLEOTIDE SEQUENCE</scope>
    <source>
        <strain evidence="2">Ct1NJ1</strain>
    </source>
</reference>
<dbReference type="EMBL" id="BK057790">
    <property type="protein sequence ID" value="DAE91837.1"/>
    <property type="molecule type" value="Genomic_DNA"/>
</dbReference>
<evidence type="ECO:0000256" key="1">
    <source>
        <dbReference type="SAM" id="MobiDB-lite"/>
    </source>
</evidence>
<protein>
    <submittedName>
        <fullName evidence="2">Portal protein</fullName>
    </submittedName>
</protein>
<feature type="compositionally biased region" description="Polar residues" evidence="1">
    <location>
        <begin position="457"/>
        <end position="466"/>
    </location>
</feature>
<feature type="region of interest" description="Disordered" evidence="1">
    <location>
        <begin position="428"/>
        <end position="466"/>
    </location>
</feature>